<dbReference type="InterPro" id="IPR021354">
    <property type="entry name" value="DUF2975"/>
</dbReference>
<evidence type="ECO:0008006" key="4">
    <source>
        <dbReference type="Google" id="ProtNLM"/>
    </source>
</evidence>
<feature type="transmembrane region" description="Helical" evidence="1">
    <location>
        <begin position="174"/>
        <end position="191"/>
    </location>
</feature>
<evidence type="ECO:0000313" key="3">
    <source>
        <dbReference type="Proteomes" id="UP001501666"/>
    </source>
</evidence>
<dbReference type="RefSeq" id="WP_346153785.1">
    <property type="nucleotide sequence ID" value="NZ_BAAATE010000030.1"/>
</dbReference>
<feature type="transmembrane region" description="Helical" evidence="1">
    <location>
        <begin position="132"/>
        <end position="154"/>
    </location>
</feature>
<dbReference type="Proteomes" id="UP001501666">
    <property type="component" value="Unassembled WGS sequence"/>
</dbReference>
<reference evidence="3" key="1">
    <citation type="journal article" date="2019" name="Int. J. Syst. Evol. Microbiol.">
        <title>The Global Catalogue of Microorganisms (GCM) 10K type strain sequencing project: providing services to taxonomists for standard genome sequencing and annotation.</title>
        <authorList>
            <consortium name="The Broad Institute Genomics Platform"/>
            <consortium name="The Broad Institute Genome Sequencing Center for Infectious Disease"/>
            <person name="Wu L."/>
            <person name="Ma J."/>
        </authorList>
    </citation>
    <scope>NUCLEOTIDE SEQUENCE [LARGE SCALE GENOMIC DNA]</scope>
    <source>
        <strain evidence="3">JCM 6835</strain>
    </source>
</reference>
<dbReference type="Pfam" id="PF11188">
    <property type="entry name" value="DUF2975"/>
    <property type="match status" value="1"/>
</dbReference>
<protein>
    <recommendedName>
        <fullName evidence="4">DUF2975 domain-containing protein</fullName>
    </recommendedName>
</protein>
<evidence type="ECO:0000256" key="1">
    <source>
        <dbReference type="SAM" id="Phobius"/>
    </source>
</evidence>
<evidence type="ECO:0000313" key="2">
    <source>
        <dbReference type="EMBL" id="GAA2689130.1"/>
    </source>
</evidence>
<organism evidence="2 3">
    <name type="scientific">Nonomuraea recticatena</name>
    <dbReference type="NCBI Taxonomy" id="46178"/>
    <lineage>
        <taxon>Bacteria</taxon>
        <taxon>Bacillati</taxon>
        <taxon>Actinomycetota</taxon>
        <taxon>Actinomycetes</taxon>
        <taxon>Streptosporangiales</taxon>
        <taxon>Streptosporangiaceae</taxon>
        <taxon>Nonomuraea</taxon>
    </lineage>
</organism>
<keyword evidence="1" id="KW-0472">Membrane</keyword>
<gene>
    <name evidence="2" type="ORF">GCM10010412_078140</name>
</gene>
<sequence length="205" mass="21965">MARAQTSARWLEALLWCAVAFALLVLALGAFQILRSDGVDMRAVWFNPYSTATQADAPLTEPSGPPGTVSLVTSNFDRTIMVAQPTLYQRFLLLVPDLLTTLLLGAVALVFLRVVRTLRAGDPFIPPNARRFAVIGGLLIGLAVLVPWVEQLAMGGLVSGTPLEGTSITGRDDFRWAGLVGLGVLALAEVFRHGARLRADTEGLV</sequence>
<accession>A0ABP6FEQ5</accession>
<name>A0ABP6FEQ5_9ACTN</name>
<proteinExistence type="predicted"/>
<dbReference type="EMBL" id="BAAATE010000030">
    <property type="protein sequence ID" value="GAA2689130.1"/>
    <property type="molecule type" value="Genomic_DNA"/>
</dbReference>
<keyword evidence="1" id="KW-0812">Transmembrane</keyword>
<feature type="transmembrane region" description="Helical" evidence="1">
    <location>
        <begin position="91"/>
        <end position="112"/>
    </location>
</feature>
<comment type="caution">
    <text evidence="2">The sequence shown here is derived from an EMBL/GenBank/DDBJ whole genome shotgun (WGS) entry which is preliminary data.</text>
</comment>
<keyword evidence="3" id="KW-1185">Reference proteome</keyword>
<keyword evidence="1" id="KW-1133">Transmembrane helix</keyword>